<organism evidence="6 7">
    <name type="scientific">Rhodococcus gannanensis</name>
    <dbReference type="NCBI Taxonomy" id="1960308"/>
    <lineage>
        <taxon>Bacteria</taxon>
        <taxon>Bacillati</taxon>
        <taxon>Actinomycetota</taxon>
        <taxon>Actinomycetes</taxon>
        <taxon>Mycobacteriales</taxon>
        <taxon>Nocardiaceae</taxon>
        <taxon>Rhodococcus</taxon>
    </lineage>
</organism>
<evidence type="ECO:0000256" key="4">
    <source>
        <dbReference type="PROSITE-ProRule" id="PRU00335"/>
    </source>
</evidence>
<keyword evidence="2 4" id="KW-0238">DNA-binding</keyword>
<dbReference type="Pfam" id="PF00440">
    <property type="entry name" value="TetR_N"/>
    <property type="match status" value="1"/>
</dbReference>
<dbReference type="InterPro" id="IPR001647">
    <property type="entry name" value="HTH_TetR"/>
</dbReference>
<dbReference type="PANTHER" id="PTHR30055:SF238">
    <property type="entry name" value="MYCOFACTOCIN BIOSYNTHESIS TRANSCRIPTIONAL REGULATOR MFTR-RELATED"/>
    <property type="match status" value="1"/>
</dbReference>
<dbReference type="Proteomes" id="UP001597286">
    <property type="component" value="Unassembled WGS sequence"/>
</dbReference>
<dbReference type="PANTHER" id="PTHR30055">
    <property type="entry name" value="HTH-TYPE TRANSCRIPTIONAL REGULATOR RUTR"/>
    <property type="match status" value="1"/>
</dbReference>
<evidence type="ECO:0000259" key="5">
    <source>
        <dbReference type="PROSITE" id="PS50977"/>
    </source>
</evidence>
<gene>
    <name evidence="6" type="ORF">ACFSJG_19930</name>
</gene>
<evidence type="ECO:0000256" key="3">
    <source>
        <dbReference type="ARBA" id="ARBA00023163"/>
    </source>
</evidence>
<dbReference type="Gene3D" id="1.10.357.10">
    <property type="entry name" value="Tetracycline Repressor, domain 2"/>
    <property type="match status" value="1"/>
</dbReference>
<dbReference type="Gene3D" id="1.10.10.60">
    <property type="entry name" value="Homeodomain-like"/>
    <property type="match status" value="1"/>
</dbReference>
<accession>A0ABW4P7S1</accession>
<dbReference type="SUPFAM" id="SSF46689">
    <property type="entry name" value="Homeodomain-like"/>
    <property type="match status" value="1"/>
</dbReference>
<sequence>MTQPSGLRAAKKLDTWRALRAAAIELVAERGFDDVSVEEIAAAARVSKSTLFNYFPSKEALLLDPDPEDPDRWRALADARPDDEPIWVSVREIVVGAVCDDESKLLTRKAMIEQCQAPLEPALAASEPFRRFLGECVTRRLPGEPMLAALVVNSTFAVAHTAYRAWRPADGAARFEELLRRGFDTLGAGLMTVAGTR</sequence>
<dbReference type="RefSeq" id="WP_378486973.1">
    <property type="nucleotide sequence ID" value="NZ_JBHUFB010000019.1"/>
</dbReference>
<evidence type="ECO:0000313" key="6">
    <source>
        <dbReference type="EMBL" id="MFD1814490.1"/>
    </source>
</evidence>
<evidence type="ECO:0000313" key="7">
    <source>
        <dbReference type="Proteomes" id="UP001597286"/>
    </source>
</evidence>
<dbReference type="EMBL" id="JBHUFB010000019">
    <property type="protein sequence ID" value="MFD1814490.1"/>
    <property type="molecule type" value="Genomic_DNA"/>
</dbReference>
<dbReference type="PROSITE" id="PS50977">
    <property type="entry name" value="HTH_TETR_2"/>
    <property type="match status" value="1"/>
</dbReference>
<reference evidence="7" key="1">
    <citation type="journal article" date="2019" name="Int. J. Syst. Evol. Microbiol.">
        <title>The Global Catalogue of Microorganisms (GCM) 10K type strain sequencing project: providing services to taxonomists for standard genome sequencing and annotation.</title>
        <authorList>
            <consortium name="The Broad Institute Genomics Platform"/>
            <consortium name="The Broad Institute Genome Sequencing Center for Infectious Disease"/>
            <person name="Wu L."/>
            <person name="Ma J."/>
        </authorList>
    </citation>
    <scope>NUCLEOTIDE SEQUENCE [LARGE SCALE GENOMIC DNA]</scope>
    <source>
        <strain evidence="7">DT72</strain>
    </source>
</reference>
<keyword evidence="1" id="KW-0805">Transcription regulation</keyword>
<evidence type="ECO:0000256" key="1">
    <source>
        <dbReference type="ARBA" id="ARBA00023015"/>
    </source>
</evidence>
<dbReference type="PRINTS" id="PR00455">
    <property type="entry name" value="HTHTETR"/>
</dbReference>
<keyword evidence="7" id="KW-1185">Reference proteome</keyword>
<protein>
    <submittedName>
        <fullName evidence="6">TetR family transcriptional regulator</fullName>
    </submittedName>
</protein>
<feature type="domain" description="HTH tetR-type" evidence="5">
    <location>
        <begin position="13"/>
        <end position="73"/>
    </location>
</feature>
<keyword evidence="3" id="KW-0804">Transcription</keyword>
<dbReference type="InterPro" id="IPR009057">
    <property type="entry name" value="Homeodomain-like_sf"/>
</dbReference>
<name>A0ABW4P7S1_9NOCA</name>
<proteinExistence type="predicted"/>
<evidence type="ECO:0000256" key="2">
    <source>
        <dbReference type="ARBA" id="ARBA00023125"/>
    </source>
</evidence>
<comment type="caution">
    <text evidence="6">The sequence shown here is derived from an EMBL/GenBank/DDBJ whole genome shotgun (WGS) entry which is preliminary data.</text>
</comment>
<dbReference type="InterPro" id="IPR050109">
    <property type="entry name" value="HTH-type_TetR-like_transc_reg"/>
</dbReference>
<feature type="DNA-binding region" description="H-T-H motif" evidence="4">
    <location>
        <begin position="36"/>
        <end position="55"/>
    </location>
</feature>